<dbReference type="Pfam" id="PF00501">
    <property type="entry name" value="AMP-binding"/>
    <property type="match status" value="1"/>
</dbReference>
<dbReference type="InterPro" id="IPR045851">
    <property type="entry name" value="AMP-bd_C_sf"/>
</dbReference>
<evidence type="ECO:0000259" key="11">
    <source>
        <dbReference type="PROSITE" id="PS50075"/>
    </source>
</evidence>
<dbReference type="InterPro" id="IPR016039">
    <property type="entry name" value="Thiolase-like"/>
</dbReference>
<dbReference type="InterPro" id="IPR042104">
    <property type="entry name" value="PKS_dehydratase_sf"/>
</dbReference>
<dbReference type="GO" id="GO:0031177">
    <property type="term" value="F:phosphopantetheine binding"/>
    <property type="evidence" value="ECO:0007669"/>
    <property type="project" value="InterPro"/>
</dbReference>
<comment type="caution">
    <text evidence="14">The sequence shown here is derived from an EMBL/GenBank/DDBJ whole genome shotgun (WGS) entry which is preliminary data.</text>
</comment>
<dbReference type="PROSITE" id="PS00455">
    <property type="entry name" value="AMP_BINDING"/>
    <property type="match status" value="1"/>
</dbReference>
<dbReference type="Pfam" id="PF00698">
    <property type="entry name" value="Acyl_transf_1"/>
    <property type="match status" value="1"/>
</dbReference>
<dbReference type="Gene3D" id="1.10.1200.10">
    <property type="entry name" value="ACP-like"/>
    <property type="match status" value="2"/>
</dbReference>
<dbReference type="InterPro" id="IPR014043">
    <property type="entry name" value="Acyl_transferase_dom"/>
</dbReference>
<dbReference type="InterPro" id="IPR057326">
    <property type="entry name" value="KR_dom"/>
</dbReference>
<dbReference type="InterPro" id="IPR020806">
    <property type="entry name" value="PKS_PP-bd"/>
</dbReference>
<dbReference type="Pfam" id="PF00109">
    <property type="entry name" value="ketoacyl-synt"/>
    <property type="match status" value="1"/>
</dbReference>
<keyword evidence="4" id="KW-0489">Methyltransferase</keyword>
<feature type="region of interest" description="C-terminal hotdog fold" evidence="9">
    <location>
        <begin position="1088"/>
        <end position="1241"/>
    </location>
</feature>
<proteinExistence type="inferred from homology"/>
<protein>
    <submittedName>
        <fullName evidence="14">Polyketide synthase</fullName>
    </submittedName>
</protein>
<evidence type="ECO:0000256" key="2">
    <source>
        <dbReference type="ARBA" id="ARBA00022553"/>
    </source>
</evidence>
<dbReference type="InterPro" id="IPR009081">
    <property type="entry name" value="PP-bd_ACP"/>
</dbReference>
<dbReference type="Pfam" id="PF07993">
    <property type="entry name" value="NAD_binding_4"/>
    <property type="match status" value="1"/>
</dbReference>
<dbReference type="InterPro" id="IPR013120">
    <property type="entry name" value="FAR_NAD-bd"/>
</dbReference>
<keyword evidence="15" id="KW-1185">Reference proteome</keyword>
<evidence type="ECO:0000256" key="1">
    <source>
        <dbReference type="ARBA" id="ARBA00022450"/>
    </source>
</evidence>
<dbReference type="Pfam" id="PF02801">
    <property type="entry name" value="Ketoacyl-synt_C"/>
    <property type="match status" value="1"/>
</dbReference>
<dbReference type="SUPFAM" id="SSF51735">
    <property type="entry name" value="NAD(P)-binding Rossmann-fold domains"/>
    <property type="match status" value="2"/>
</dbReference>
<dbReference type="OrthoDB" id="329835at2759"/>
<dbReference type="InterPro" id="IPR023213">
    <property type="entry name" value="CAT-like_dom_sf"/>
</dbReference>
<dbReference type="PROSITE" id="PS52004">
    <property type="entry name" value="KS3_2"/>
    <property type="match status" value="1"/>
</dbReference>
<evidence type="ECO:0000256" key="8">
    <source>
        <dbReference type="ARBA" id="ARBA00029443"/>
    </source>
</evidence>
<evidence type="ECO:0000256" key="5">
    <source>
        <dbReference type="ARBA" id="ARBA00022679"/>
    </source>
</evidence>
<evidence type="ECO:0000256" key="6">
    <source>
        <dbReference type="ARBA" id="ARBA00022737"/>
    </source>
</evidence>
<dbReference type="InterPro" id="IPR016036">
    <property type="entry name" value="Malonyl_transacylase_ACP-bd"/>
</dbReference>
<dbReference type="CDD" id="cd19532">
    <property type="entry name" value="C_PKS-NRPS"/>
    <property type="match status" value="1"/>
</dbReference>
<dbReference type="Gene3D" id="3.40.47.10">
    <property type="match status" value="1"/>
</dbReference>
<dbReference type="InterPro" id="IPR014030">
    <property type="entry name" value="Ketoacyl_synth_N"/>
</dbReference>
<evidence type="ECO:0000313" key="14">
    <source>
        <dbReference type="EMBL" id="RJE27113.1"/>
    </source>
</evidence>
<accession>A0A3A2ZXR9</accession>
<feature type="active site" description="Proton acceptor; for dehydratase activity" evidence="9">
    <location>
        <position position="971"/>
    </location>
</feature>
<keyword evidence="3" id="KW-0436">Ligase</keyword>
<dbReference type="SMART" id="SM00826">
    <property type="entry name" value="PKS_DH"/>
    <property type="match status" value="1"/>
</dbReference>
<dbReference type="InterPro" id="IPR020845">
    <property type="entry name" value="AMP-binding_CS"/>
</dbReference>
<dbReference type="Gene3D" id="3.30.559.10">
    <property type="entry name" value="Chloramphenicol acetyltransferase-like domain"/>
    <property type="match status" value="1"/>
</dbReference>
<dbReference type="SMART" id="SM00823">
    <property type="entry name" value="PKS_PP"/>
    <property type="match status" value="2"/>
</dbReference>
<evidence type="ECO:0000259" key="13">
    <source>
        <dbReference type="PROSITE" id="PS52019"/>
    </source>
</evidence>
<dbReference type="InterPro" id="IPR020841">
    <property type="entry name" value="PKS_Beta-ketoAc_synthase_dom"/>
</dbReference>
<dbReference type="InterPro" id="IPR000873">
    <property type="entry name" value="AMP-dep_synth/lig_dom"/>
</dbReference>
<keyword evidence="1" id="KW-0596">Phosphopantetheine</keyword>
<dbReference type="PROSITE" id="PS00012">
    <property type="entry name" value="PHOSPHOPANTETHEINE"/>
    <property type="match status" value="1"/>
</dbReference>
<dbReference type="InterPro" id="IPR020807">
    <property type="entry name" value="PKS_DH"/>
</dbReference>
<feature type="domain" description="PKS/mFAS DH" evidence="13">
    <location>
        <begin position="939"/>
        <end position="1241"/>
    </location>
</feature>
<evidence type="ECO:0000313" key="15">
    <source>
        <dbReference type="Proteomes" id="UP000266188"/>
    </source>
</evidence>
<dbReference type="CDD" id="cd02440">
    <property type="entry name" value="AdoMet_MTases"/>
    <property type="match status" value="1"/>
</dbReference>
<keyword evidence="2" id="KW-0597">Phosphoprotein</keyword>
<dbReference type="PANTHER" id="PTHR43775">
    <property type="entry name" value="FATTY ACID SYNTHASE"/>
    <property type="match status" value="1"/>
</dbReference>
<dbReference type="SMART" id="SM00827">
    <property type="entry name" value="PKS_AT"/>
    <property type="match status" value="1"/>
</dbReference>
<evidence type="ECO:0000256" key="10">
    <source>
        <dbReference type="SAM" id="MobiDB-lite"/>
    </source>
</evidence>
<dbReference type="SMART" id="SM00822">
    <property type="entry name" value="PKS_KR"/>
    <property type="match status" value="1"/>
</dbReference>
<dbReference type="InterPro" id="IPR013217">
    <property type="entry name" value="Methyltransf_12"/>
</dbReference>
<dbReference type="InterPro" id="IPR032821">
    <property type="entry name" value="PKS_assoc"/>
</dbReference>
<dbReference type="SUPFAM" id="SSF53335">
    <property type="entry name" value="S-adenosyl-L-methionine-dependent methyltransferases"/>
    <property type="match status" value="1"/>
</dbReference>
<dbReference type="GO" id="GO:0009403">
    <property type="term" value="P:toxin biosynthetic process"/>
    <property type="evidence" value="ECO:0007669"/>
    <property type="project" value="UniProtKB-ARBA"/>
</dbReference>
<dbReference type="InterPro" id="IPR042099">
    <property type="entry name" value="ANL_N_sf"/>
</dbReference>
<dbReference type="CDD" id="cd00833">
    <property type="entry name" value="PKS"/>
    <property type="match status" value="1"/>
</dbReference>
<dbReference type="PROSITE" id="PS00606">
    <property type="entry name" value="KS3_1"/>
    <property type="match status" value="1"/>
</dbReference>
<dbReference type="Gene3D" id="3.40.50.12780">
    <property type="entry name" value="N-terminal domain of ligase-like"/>
    <property type="match status" value="1"/>
</dbReference>
<dbReference type="Proteomes" id="UP000266188">
    <property type="component" value="Unassembled WGS sequence"/>
</dbReference>
<dbReference type="Pfam" id="PF00550">
    <property type="entry name" value="PP-binding"/>
    <property type="match status" value="2"/>
</dbReference>
<reference evidence="15" key="1">
    <citation type="submission" date="2017-02" db="EMBL/GenBank/DDBJ databases">
        <authorList>
            <person name="Tafer H."/>
            <person name="Lopandic K."/>
        </authorList>
    </citation>
    <scope>NUCLEOTIDE SEQUENCE [LARGE SCALE GENOMIC DNA]</scope>
    <source>
        <strain evidence="15">CBS 366.77</strain>
    </source>
</reference>
<dbReference type="Pfam" id="PF16197">
    <property type="entry name" value="KAsynt_C_assoc"/>
    <property type="match status" value="1"/>
</dbReference>
<dbReference type="Gene3D" id="3.30.559.30">
    <property type="entry name" value="Nonribosomal peptide synthetase, condensation domain"/>
    <property type="match status" value="1"/>
</dbReference>
<dbReference type="PANTHER" id="PTHR43775:SF20">
    <property type="entry name" value="HYBRID PKS-NRPS SYNTHETASE APDA"/>
    <property type="match status" value="1"/>
</dbReference>
<dbReference type="SMART" id="SM00825">
    <property type="entry name" value="PKS_KS"/>
    <property type="match status" value="1"/>
</dbReference>
<dbReference type="InterPro" id="IPR014031">
    <property type="entry name" value="Ketoacyl_synth_C"/>
</dbReference>
<dbReference type="Pfam" id="PF21089">
    <property type="entry name" value="PKS_DH_N"/>
    <property type="match status" value="1"/>
</dbReference>
<gene>
    <name evidence="14" type="ORF">PHISCL_00580</name>
</gene>
<dbReference type="Pfam" id="PF14765">
    <property type="entry name" value="PS-DH"/>
    <property type="match status" value="1"/>
</dbReference>
<dbReference type="InterPro" id="IPR001227">
    <property type="entry name" value="Ac_transferase_dom_sf"/>
</dbReference>
<dbReference type="InterPro" id="IPR050091">
    <property type="entry name" value="PKS_NRPS_Biosynth_Enz"/>
</dbReference>
<dbReference type="SUPFAM" id="SSF56801">
    <property type="entry name" value="Acetyl-CoA synthetase-like"/>
    <property type="match status" value="1"/>
</dbReference>
<dbReference type="Gene3D" id="3.40.366.10">
    <property type="entry name" value="Malonyl-Coenzyme A Acyl Carrier Protein, domain 2"/>
    <property type="match status" value="1"/>
</dbReference>
<dbReference type="InterPro" id="IPR049900">
    <property type="entry name" value="PKS_mFAS_DH"/>
</dbReference>
<keyword evidence="5" id="KW-0808">Transferase</keyword>
<organism evidence="14 15">
    <name type="scientific">Aspergillus sclerotialis</name>
    <dbReference type="NCBI Taxonomy" id="2070753"/>
    <lineage>
        <taxon>Eukaryota</taxon>
        <taxon>Fungi</taxon>
        <taxon>Dikarya</taxon>
        <taxon>Ascomycota</taxon>
        <taxon>Pezizomycotina</taxon>
        <taxon>Eurotiomycetes</taxon>
        <taxon>Eurotiomycetidae</taxon>
        <taxon>Eurotiales</taxon>
        <taxon>Aspergillaceae</taxon>
        <taxon>Aspergillus</taxon>
        <taxon>Aspergillus subgen. Polypaecilum</taxon>
    </lineage>
</organism>
<dbReference type="SUPFAM" id="SSF47336">
    <property type="entry name" value="ACP-like"/>
    <property type="match status" value="2"/>
</dbReference>
<dbReference type="InterPro" id="IPR036736">
    <property type="entry name" value="ACP-like_sf"/>
</dbReference>
<dbReference type="InterPro" id="IPR029063">
    <property type="entry name" value="SAM-dependent_MTases_sf"/>
</dbReference>
<dbReference type="InterPro" id="IPR049551">
    <property type="entry name" value="PKS_DH_C"/>
</dbReference>
<dbReference type="Pfam" id="PF08659">
    <property type="entry name" value="KR"/>
    <property type="match status" value="1"/>
</dbReference>
<dbReference type="EMBL" id="MVGC01000009">
    <property type="protein sequence ID" value="RJE27113.1"/>
    <property type="molecule type" value="Genomic_DNA"/>
</dbReference>
<feature type="region of interest" description="Disordered" evidence="10">
    <location>
        <begin position="2480"/>
        <end position="2555"/>
    </location>
</feature>
<dbReference type="GO" id="GO:0004312">
    <property type="term" value="F:fatty acid synthase activity"/>
    <property type="evidence" value="ECO:0007669"/>
    <property type="project" value="TreeGrafter"/>
</dbReference>
<feature type="domain" description="Carrier" evidence="11">
    <location>
        <begin position="3598"/>
        <end position="3678"/>
    </location>
</feature>
<dbReference type="InterPro" id="IPR036291">
    <property type="entry name" value="NAD(P)-bd_dom_sf"/>
</dbReference>
<dbReference type="InterPro" id="IPR001242">
    <property type="entry name" value="Condensation_dom"/>
</dbReference>
<dbReference type="Pfam" id="PF00668">
    <property type="entry name" value="Condensation"/>
    <property type="match status" value="1"/>
</dbReference>
<dbReference type="STRING" id="2070753.A0A3A2ZXR9"/>
<dbReference type="Gene3D" id="3.40.50.150">
    <property type="entry name" value="Vaccinia Virus protein VP39"/>
    <property type="match status" value="1"/>
</dbReference>
<keyword evidence="6" id="KW-0677">Repeat</keyword>
<dbReference type="GO" id="GO:0016874">
    <property type="term" value="F:ligase activity"/>
    <property type="evidence" value="ECO:0007669"/>
    <property type="project" value="UniProtKB-KW"/>
</dbReference>
<feature type="region of interest" description="N-terminal hotdog fold" evidence="9">
    <location>
        <begin position="939"/>
        <end position="1073"/>
    </location>
</feature>
<dbReference type="InterPro" id="IPR049552">
    <property type="entry name" value="PKS_DH_N"/>
</dbReference>
<dbReference type="InterPro" id="IPR006162">
    <property type="entry name" value="Ppantetheine_attach_site"/>
</dbReference>
<dbReference type="FunFam" id="3.40.47.10:FF:000019">
    <property type="entry name" value="Polyketide synthase type I"/>
    <property type="match status" value="1"/>
</dbReference>
<dbReference type="GO" id="GO:0008168">
    <property type="term" value="F:methyltransferase activity"/>
    <property type="evidence" value="ECO:0007669"/>
    <property type="project" value="UniProtKB-KW"/>
</dbReference>
<name>A0A3A2ZXR9_9EURO</name>
<evidence type="ECO:0000259" key="12">
    <source>
        <dbReference type="PROSITE" id="PS52004"/>
    </source>
</evidence>
<evidence type="ECO:0000256" key="3">
    <source>
        <dbReference type="ARBA" id="ARBA00022598"/>
    </source>
</evidence>
<feature type="domain" description="Ketosynthase family 3 (KS3)" evidence="12">
    <location>
        <begin position="8"/>
        <end position="441"/>
    </location>
</feature>
<dbReference type="GO" id="GO:0004315">
    <property type="term" value="F:3-oxoacyl-[acyl-carrier-protein] synthase activity"/>
    <property type="evidence" value="ECO:0007669"/>
    <property type="project" value="InterPro"/>
</dbReference>
<dbReference type="InterPro" id="IPR018201">
    <property type="entry name" value="Ketoacyl_synth_AS"/>
</dbReference>
<dbReference type="PROSITE" id="PS50075">
    <property type="entry name" value="CARRIER"/>
    <property type="match status" value="2"/>
</dbReference>
<feature type="domain" description="Carrier" evidence="11">
    <location>
        <begin position="2392"/>
        <end position="2468"/>
    </location>
</feature>
<evidence type="ECO:0000256" key="9">
    <source>
        <dbReference type="PROSITE-ProRule" id="PRU01363"/>
    </source>
</evidence>
<feature type="active site" description="Proton donor; for dehydratase activity" evidence="9">
    <location>
        <position position="1147"/>
    </location>
</feature>
<comment type="similarity">
    <text evidence="8">In the C-terminal section; belongs to the NRP synthetase family.</text>
</comment>
<dbReference type="SUPFAM" id="SSF52151">
    <property type="entry name" value="FabD/lysophospholipase-like"/>
    <property type="match status" value="1"/>
</dbReference>
<keyword evidence="7" id="KW-0511">Multifunctional enzyme</keyword>
<dbReference type="GO" id="GO:0032259">
    <property type="term" value="P:methylation"/>
    <property type="evidence" value="ECO:0007669"/>
    <property type="project" value="UniProtKB-KW"/>
</dbReference>
<feature type="compositionally biased region" description="Polar residues" evidence="10">
    <location>
        <begin position="2522"/>
        <end position="2550"/>
    </location>
</feature>
<dbReference type="PROSITE" id="PS52019">
    <property type="entry name" value="PKS_MFAS_DH"/>
    <property type="match status" value="1"/>
</dbReference>
<evidence type="ECO:0000256" key="7">
    <source>
        <dbReference type="ARBA" id="ARBA00023268"/>
    </source>
</evidence>
<dbReference type="GO" id="GO:0006633">
    <property type="term" value="P:fatty acid biosynthetic process"/>
    <property type="evidence" value="ECO:0007669"/>
    <property type="project" value="InterPro"/>
</dbReference>
<dbReference type="InterPro" id="IPR013968">
    <property type="entry name" value="PKS_KR"/>
</dbReference>
<dbReference type="Gene3D" id="3.10.129.110">
    <property type="entry name" value="Polyketide synthase dehydratase"/>
    <property type="match status" value="1"/>
</dbReference>
<dbReference type="InterPro" id="IPR016035">
    <property type="entry name" value="Acyl_Trfase/lysoPLipase"/>
</dbReference>
<evidence type="ECO:0000256" key="4">
    <source>
        <dbReference type="ARBA" id="ARBA00022603"/>
    </source>
</evidence>
<dbReference type="CDD" id="cd05930">
    <property type="entry name" value="A_NRPS"/>
    <property type="match status" value="1"/>
</dbReference>
<dbReference type="SUPFAM" id="SSF55048">
    <property type="entry name" value="Probable ACP-binding domain of malonyl-CoA ACP transacylase"/>
    <property type="match status" value="1"/>
</dbReference>
<dbReference type="Gene3D" id="3.40.50.720">
    <property type="entry name" value="NAD(P)-binding Rossmann-like Domain"/>
    <property type="match status" value="2"/>
</dbReference>
<dbReference type="SUPFAM" id="SSF52777">
    <property type="entry name" value="CoA-dependent acyltransferases"/>
    <property type="match status" value="2"/>
</dbReference>
<dbReference type="Gene3D" id="3.30.300.30">
    <property type="match status" value="1"/>
</dbReference>
<dbReference type="SUPFAM" id="SSF53901">
    <property type="entry name" value="Thiolase-like"/>
    <property type="match status" value="1"/>
</dbReference>
<sequence length="4062" mass="448614">MESSQRSAEPIAIIGSGCRFPGESSSPSKLWQLLCEPRDLQTEIPASRFNPHGFYHPDNLHHGTSNVRHSYLLEEDCRRFDAQFFGIKPAEAHCIDPQHRLLLETVYESIESSGLRLEDLRGSDTAVYVGLMCGDYADMIVRDPESFPLYLSTGTARSIISNRVSYFFDWHGPCMTIDTACSSSLVAVHEAVQALRAGRSRVAVAAGSNLCLAPEPYIAESKLQMLSPTGRCHMWDAKADGYARGDGVAAVVLKTMSAALKDGDHIECIIRETGVNQDGRTKGITMPSATAQTRLIRDTYARAGLDPQKTEDRCQYFEAHGTGTPTGDPLEAEAIRNAFFPSDTECHDCLYVGSIKTVIGHTEGTAGLAGVLKASLALQNRMIPPNLNFDRLNPKIEPFYTNLKIATSAKPWPTVPSGVPRRASVNSFGFGGTNAHAILEAYERPITPQSQEQVTFTPFIFSAPSEGSLSRTLTAFAKYLRETPAVNIRDISWTLHSRRSRFAFSTVISGATIERMLTNLQAKLEGTDPKRPLVVTHQQPRSEHSRVLGVFTGQGAQWATMGRELLKSGMVRGIVKSLDVSLQSLPAEDRPGWTLLNEFTADAATSRIKQAEVSQPMCTAVQIILVQLLRSVGLKFDAVVGHSSGEIAAAYAAGFASAEDAIRIAYYRGLCSQFSQGPNGEKGSMMAVGTSLEDALELCQEPEFNGRITVAAVNSSASVTLSGDSEAIKQAKEVFDEEKKFARILAVDKAYHSHHMKASSERYIRCLQNSRITVCQPPSSAPVWYSSVREGEMTVARAVDLANTYWNDNMVNPVLFSQAVECATAGSGPFTLGIEVGPHPALRGPALQVTQDLLETSLAYTGTLQRGFHDLEAMSECLGYLWQMLPLASVDLAKYDALLSDGPQSQVVKDMPSYPWDHERVFWYESRVWKATRTRIPVHPILGSRCPDGVEQEFRWRNFLSPREVPWLSGHRIQGQMVFPGAGYVSAAMEAANSMAPDEPIRLLELEELVIRQAMVFDNESSSIETLVSLTNIVHKHKNTVLANFSFYSAVGQESTALTLNASGRLIITYDTPSVDVLPVRRPSFVDMVDVPSERFYTSLEPIGYSYTGPFRALSGMKRKLGIATGFVDRKATPELGSLILHPGMLDASIQAVLLAKSFPGDGELWCLQVPKVIHRISINPTLCASYDPTVQTSFQLDAVLTQTGVSDTKGDVDIYSPDGQHTVARMEGVHAVPLEAVSALSDRPFFSGMVWGPSSPDPGTVTFGGKARNDDYELAFVLERVSIFYLRQIHLAFGKDHPARSEGPYVGLLRFASHVSCLVESGNHSYAQRAWAHDTHSIIMRESQRFPENVDLAVMHIIGEHMAKVIDGQSNILEYLTKDNLLSKYYEDALGIAHYSEYLARVVAQIVHRYPHMRIIEIGAGTGMATKKVIGTIDRCFDSYTFTDISSGFFENARGLFSSHQDKMTFKVLDAEKDIVSQGFSEHSYDLLIASFVLHATTKLEHTLHNIRRLLKPGGYLVMLEVTNLEQSRLGYIFGSFPGWWLGADDGRVLSPCVTNGEWDRLLRKTGFSGIDSVTSDVDALPFPASAIVSQAMDQSVQFLRDPLGSSAGVIELKTEILVVGGISDAVRDMRDGILYHLKPWFDRISVVDRLQDLGKTSLPSGIFTLNLSDLDEPVFKNMTSESLAALKLIYERSSYLLWVTEDSRACNIHQNQSLGFGRSMTVEMPQVQSQFLDLDSIDPSSAGAVARAALRFIGVNMSDNPERANSLLWSTEPELAVLNGKEFIPRIKLNRAQNLRYNASRRAIEDDVDLHSRIVTVTANGSTYVVEQGRVSDSSVAPIGQKRVRVDSSSLKTVRLLAGNDLFLVAGTVMTTGEKVIAFAASNSSVVDVPESWIIPNRNSSAQLLQFAAAHALARYIVSSTDKETPLIVTEPDRATASALEFHASRKGLHVIFLTSVENAKQPSWTVFHPQTHIRSLQKTLPDKPAMVLDMGSYTEGSSLALKLRSVLHRSSIFQHLTDLCGDVARHSGEHAAAESIQMISLCQYQDMATIMQVEPAFIPLDDIGRSSVDQFTISFIDWTSTSTVSALVRSIDHYPFLPDDRTYWLVGLTGSLGLSLCQWMIRNGARNVVLTSRNPKIDSTILHELRSSGARVEVYAGDVTNRESLRSVYDRICETLPRIAGVAQGAMVLKDTTIKDMDFKSMYSVLEPKVTGSINLDELFSHSHPLDFMVFFSSATCVTGNMGQSNYAAANMFMTGLAASRKRRGLAGSVINIGAIMGVGYVTRETSEALQRNLLKSGHVWMSEGDFHRTFAEAILAGTSGSDANNEITCGLRIIKDTDEQRPLWSYNPKFQHLVIHEGNLADTDISSKKHMSLRAQLLEARSADQIYEIVQGSFTAKLQIMLGLQDTTGSSIMDKAADDLGIDSLNTVEIRSWFLKELKVDIPVLRILGGSTIEDIIRFALEKLPVELTPNLGVAPAPVTSANSEQKPAIKSATLEPKTTRSSRLDDSTHPIARSRPSENSRNTSPKSLSNGNESYSKFSPTSNAVEVSRGDDTSLSSFSIINTPQFSEDERGLPHEGIPSKATILGPSENTAHSDLRKEPLSFAQSRFWFLRLYLEDQTTFNITCSMKLQGPLSSDRLERAVRAVGERHEALRTCFSAENGEPPMQTVLAHSKLALERKNYSTASDVEDATKEVKHYIYDIEHGRLMRILLLSPSAASATPQTSYLIIGYHHINMDGVSLEVILSDLEKAYRGHSLGTRVLQYPDFAAMQRQERNNESWNEDVAFWKKEFPGIPPVFPLLPLTTVTDRQPLVQYGHHKVQQRLDASLGKQIRQVCQSVKSTPSHFYLAVFTAMLCRLANTQDVCVGMADANRTQIGAADSVGLYLNLLPLRAQYDANMPFSESVRAARKMVYSALAHSKVPFDLLLTELKVPRSPVHNPLFQVFMDYRHNINEKRTFGDCEFEGLDYEMGRTSYDIALDIVDNADGQPLIIMGLQQCLYSAEAAQILLNTFLNMVTTFANDSSTAVGKVSMFAMQDIERSLAVGRGLMMPTKWPATLSHRVDTMAQRFPNKLALKDGSNTQFTFEEMARRSDSIASALLGANVGRKQRVGVFQHPTADWICSMLAIMRIGATYVPLDLRLEMPRLKVICDDSEPTVLLVDNDTKDQVNELACSNMLVINICDLPSYFPIPVVNRAAAEDPAVILYTSGSTGAPKGIALTHENLRVNIEGNQEEFRFWPHDHLLQQIAFSFDFSVWQVFMALANAASLFIAPLSKRGDPMALVSLIITEGITVTGATPSQYSSWFRHGDLSSLKNSKWKTAVSAGEPMTSSMVHDFQNLDKRDLRLFNGYGPTEASMSSNKLQVPYLRSKLKSPDEFMHQGVVLAGKTAPNYSIYIADDALNPVPIGIPGQILIAGPGIAPGYMNNDEQSQIRFQEDRFATAEQRAQGWRRMHLTGDRGRLYPDGQLRIEGRIDGDTQVKLRGYRVDLRDIETAILQSSQGMLKEAVVTLYRENDASPEFLVAYVAFVPEYPVEKHKQSLRELSKSLPLPRYMWPSMILSLDEMPITAHGKLDRKALSARRLPQTEQRFDKPTSNLTETEVQLIELWKAVISKEIVAAHSLDPESDFFAVGGNSMLLVELQRQIKARFDTEIPLVQLFEANTVQKMALLIKPSSDLSRTPTAVPPVSIDWEREIKLPDYLQVPALVPPISKSTKRDGLHVVLTGATGFIGRALLQQLVADPVVAIVHCIAVRSESTRRPPLVTAGKVIVHYGDLTLPRLGLSDAQATAIFNEADVVIHNGADVSFLKTYPTLRRTNVGATIELLQLALPRRVPFHYVSTSAIANLAGTSTFPEVSSASFTPPTDGSQGYLATKWASERILEQVNRKFDLPVWIHRPSSVTGEGSSPLDLMGNLLEFSRKVHAVPVPEKSSWQGYLDFVPVEQVVRDIVCEVSKPADASTLNQVHHIHHLGEQIPLDGIRQFLEKVTGASYRTVPMGDWLKEAQEKGLDALLVEYLSKMDVPDVKVVFPRLLARPKPIPTADRPRDSWFSKGAAMLLAW</sequence>
<dbReference type="Pfam" id="PF08242">
    <property type="entry name" value="Methyltransf_12"/>
    <property type="match status" value="1"/>
</dbReference>